<gene>
    <name evidence="7" type="ORF">BCR32DRAFT_290480</name>
</gene>
<feature type="transmembrane region" description="Helical" evidence="5">
    <location>
        <begin position="124"/>
        <end position="148"/>
    </location>
</feature>
<dbReference type="Gene3D" id="1.20.1250.20">
    <property type="entry name" value="MFS general substrate transporter like domains"/>
    <property type="match status" value="1"/>
</dbReference>
<name>A0A1Y1XJQ8_9FUNG</name>
<reference evidence="7 8" key="2">
    <citation type="submission" date="2016-08" db="EMBL/GenBank/DDBJ databases">
        <title>Pervasive Adenine N6-methylation of Active Genes in Fungi.</title>
        <authorList>
            <consortium name="DOE Joint Genome Institute"/>
            <person name="Mondo S.J."/>
            <person name="Dannebaum R.O."/>
            <person name="Kuo R.C."/>
            <person name="Labutti K."/>
            <person name="Haridas S."/>
            <person name="Kuo A."/>
            <person name="Salamov A."/>
            <person name="Ahrendt S.R."/>
            <person name="Lipzen A."/>
            <person name="Sullivan W."/>
            <person name="Andreopoulos W.B."/>
            <person name="Clum A."/>
            <person name="Lindquist E."/>
            <person name="Daum C."/>
            <person name="Ramamoorthy G.K."/>
            <person name="Gryganskyi A."/>
            <person name="Culley D."/>
            <person name="Magnuson J.K."/>
            <person name="James T.Y."/>
            <person name="O'Malley M.A."/>
            <person name="Stajich J.E."/>
            <person name="Spatafora J.W."/>
            <person name="Visel A."/>
            <person name="Grigoriev I.V."/>
        </authorList>
    </citation>
    <scope>NUCLEOTIDE SEQUENCE [LARGE SCALE GENOMIC DNA]</scope>
    <source>
        <strain evidence="7 8">S4</strain>
    </source>
</reference>
<evidence type="ECO:0000256" key="2">
    <source>
        <dbReference type="ARBA" id="ARBA00022692"/>
    </source>
</evidence>
<feature type="transmembrane region" description="Helical" evidence="5">
    <location>
        <begin position="211"/>
        <end position="232"/>
    </location>
</feature>
<feature type="transmembrane region" description="Helical" evidence="5">
    <location>
        <begin position="60"/>
        <end position="82"/>
    </location>
</feature>
<dbReference type="EMBL" id="MCFG01000031">
    <property type="protein sequence ID" value="ORX85696.1"/>
    <property type="molecule type" value="Genomic_DNA"/>
</dbReference>
<keyword evidence="3 5" id="KW-1133">Transmembrane helix</keyword>
<feature type="transmembrane region" description="Helical" evidence="5">
    <location>
        <begin position="377"/>
        <end position="395"/>
    </location>
</feature>
<evidence type="ECO:0000256" key="3">
    <source>
        <dbReference type="ARBA" id="ARBA00022989"/>
    </source>
</evidence>
<evidence type="ECO:0000256" key="4">
    <source>
        <dbReference type="ARBA" id="ARBA00023136"/>
    </source>
</evidence>
<dbReference type="InterPro" id="IPR011701">
    <property type="entry name" value="MFS"/>
</dbReference>
<accession>A0A1Y1XJQ8</accession>
<dbReference type="PROSITE" id="PS50850">
    <property type="entry name" value="MFS"/>
    <property type="match status" value="1"/>
</dbReference>
<sequence>MTSIELDNMDGTTLDNSSIIINNENISIDIKYEPQKNNEEVHIKKVGGGGPEEPKFIPMLLTIISVLFFTALNESVATVMYTDLVHDLGKDITTIQWVTTGFVLVLAIGMIFSSFIAKNLYMRTIFFTSVIFFVSGSIICVIANSFIILLIGRIIQGVGTAMLMPQISNTVIIMAPKHRFGFYNGITMLIIITGNALGPTFSGLITRYLGWRYVFAMIIPIPVIGGIIGYWTVGNIIHQENSKLDILSVILGILGYGGISFGLGNTGTYGFGSRLVIISLIIGIICLILFFIWEATCKNPMVSLKNMGRPYFILNVFLSTVNCSTLLGWLAILPFVIQNALGKSVSIGGLALLPGGIINALLNVFAGRIYDKYRFKYAPIGFLIIILSSLFAFIMCITDHMQLWVIIISYTCVNMGLPIVQSIYTSSCLTSVPPQSSPHAAAIYHSFFQLFGALGSAIYVAFLNNFNTVSFSSSVNPLINGASVCFILTMIITGILFIIGLCWSIIYFRNHDNKGNPKHK</sequence>
<evidence type="ECO:0000256" key="5">
    <source>
        <dbReference type="SAM" id="Phobius"/>
    </source>
</evidence>
<dbReference type="AlphaFoldDB" id="A0A1Y1XJQ8"/>
<dbReference type="Pfam" id="PF07690">
    <property type="entry name" value="MFS_1"/>
    <property type="match status" value="1"/>
</dbReference>
<organism evidence="7 8">
    <name type="scientific">Anaeromyces robustus</name>
    <dbReference type="NCBI Taxonomy" id="1754192"/>
    <lineage>
        <taxon>Eukaryota</taxon>
        <taxon>Fungi</taxon>
        <taxon>Fungi incertae sedis</taxon>
        <taxon>Chytridiomycota</taxon>
        <taxon>Chytridiomycota incertae sedis</taxon>
        <taxon>Neocallimastigomycetes</taxon>
        <taxon>Neocallimastigales</taxon>
        <taxon>Neocallimastigaceae</taxon>
        <taxon>Anaeromyces</taxon>
    </lineage>
</organism>
<feature type="transmembrane region" description="Helical" evidence="5">
    <location>
        <begin position="244"/>
        <end position="263"/>
    </location>
</feature>
<dbReference type="PRINTS" id="PR01036">
    <property type="entry name" value="TCRTETB"/>
</dbReference>
<evidence type="ECO:0000313" key="8">
    <source>
        <dbReference type="Proteomes" id="UP000193944"/>
    </source>
</evidence>
<dbReference type="InterPro" id="IPR020846">
    <property type="entry name" value="MFS_dom"/>
</dbReference>
<comment type="subcellular location">
    <subcellularLocation>
        <location evidence="1">Membrane</location>
        <topology evidence="1">Multi-pass membrane protein</topology>
    </subcellularLocation>
</comment>
<dbReference type="GO" id="GO:0022857">
    <property type="term" value="F:transmembrane transporter activity"/>
    <property type="evidence" value="ECO:0007669"/>
    <property type="project" value="InterPro"/>
</dbReference>
<evidence type="ECO:0000313" key="7">
    <source>
        <dbReference type="EMBL" id="ORX85696.1"/>
    </source>
</evidence>
<dbReference type="PANTHER" id="PTHR42718">
    <property type="entry name" value="MAJOR FACILITATOR SUPERFAMILY MULTIDRUG TRANSPORTER MFSC"/>
    <property type="match status" value="1"/>
</dbReference>
<dbReference type="InterPro" id="IPR036259">
    <property type="entry name" value="MFS_trans_sf"/>
</dbReference>
<keyword evidence="4 5" id="KW-0472">Membrane</keyword>
<feature type="transmembrane region" description="Helical" evidence="5">
    <location>
        <begin position="94"/>
        <end position="117"/>
    </location>
</feature>
<feature type="transmembrane region" description="Helical" evidence="5">
    <location>
        <begin position="275"/>
        <end position="292"/>
    </location>
</feature>
<dbReference type="OrthoDB" id="10021397at2759"/>
<dbReference type="GO" id="GO:0016020">
    <property type="term" value="C:membrane"/>
    <property type="evidence" value="ECO:0007669"/>
    <property type="project" value="UniProtKB-SubCell"/>
</dbReference>
<feature type="transmembrane region" description="Helical" evidence="5">
    <location>
        <begin position="401"/>
        <end position="420"/>
    </location>
</feature>
<feature type="transmembrane region" description="Helical" evidence="5">
    <location>
        <begin position="182"/>
        <end position="205"/>
    </location>
</feature>
<dbReference type="Gene3D" id="1.20.1720.10">
    <property type="entry name" value="Multidrug resistance protein D"/>
    <property type="match status" value="1"/>
</dbReference>
<feature type="transmembrane region" description="Helical" evidence="5">
    <location>
        <begin position="312"/>
        <end position="332"/>
    </location>
</feature>
<dbReference type="PANTHER" id="PTHR42718:SF43">
    <property type="entry name" value="LINCOMYCIN RESISTANCE PROTEIN LMRB"/>
    <property type="match status" value="1"/>
</dbReference>
<dbReference type="SUPFAM" id="SSF103473">
    <property type="entry name" value="MFS general substrate transporter"/>
    <property type="match status" value="1"/>
</dbReference>
<feature type="transmembrane region" description="Helical" evidence="5">
    <location>
        <begin position="344"/>
        <end position="365"/>
    </location>
</feature>
<keyword evidence="8" id="KW-1185">Reference proteome</keyword>
<evidence type="ECO:0000259" key="6">
    <source>
        <dbReference type="PROSITE" id="PS50850"/>
    </source>
</evidence>
<comment type="caution">
    <text evidence="7">The sequence shown here is derived from an EMBL/GenBank/DDBJ whole genome shotgun (WGS) entry which is preliminary data.</text>
</comment>
<feature type="domain" description="Major facilitator superfamily (MFS) profile" evidence="6">
    <location>
        <begin position="59"/>
        <end position="512"/>
    </location>
</feature>
<protein>
    <submittedName>
        <fullName evidence="7">MFS general substrate transporter</fullName>
    </submittedName>
</protein>
<feature type="transmembrane region" description="Helical" evidence="5">
    <location>
        <begin position="481"/>
        <end position="508"/>
    </location>
</feature>
<proteinExistence type="predicted"/>
<dbReference type="Proteomes" id="UP000193944">
    <property type="component" value="Unassembled WGS sequence"/>
</dbReference>
<keyword evidence="2 5" id="KW-0812">Transmembrane</keyword>
<reference evidence="7 8" key="1">
    <citation type="submission" date="2016-08" db="EMBL/GenBank/DDBJ databases">
        <title>A Parts List for Fungal Cellulosomes Revealed by Comparative Genomics.</title>
        <authorList>
            <consortium name="DOE Joint Genome Institute"/>
            <person name="Haitjema C.H."/>
            <person name="Gilmore S.P."/>
            <person name="Henske J.K."/>
            <person name="Solomon K.V."/>
            <person name="De Groot R."/>
            <person name="Kuo A."/>
            <person name="Mondo S.J."/>
            <person name="Salamov A.A."/>
            <person name="Labutti K."/>
            <person name="Zhao Z."/>
            <person name="Chiniquy J."/>
            <person name="Barry K."/>
            <person name="Brewer H.M."/>
            <person name="Purvine S.O."/>
            <person name="Wright A.T."/>
            <person name="Boxma B."/>
            <person name="Van Alen T."/>
            <person name="Hackstein J.H."/>
            <person name="Baker S.E."/>
            <person name="Grigoriev I.V."/>
            <person name="O'Malley M.A."/>
        </authorList>
    </citation>
    <scope>NUCLEOTIDE SEQUENCE [LARGE SCALE GENOMIC DNA]</scope>
    <source>
        <strain evidence="7 8">S4</strain>
    </source>
</reference>
<feature type="transmembrane region" description="Helical" evidence="5">
    <location>
        <begin position="441"/>
        <end position="461"/>
    </location>
</feature>
<evidence type="ECO:0000256" key="1">
    <source>
        <dbReference type="ARBA" id="ARBA00004141"/>
    </source>
</evidence>